<dbReference type="GO" id="GO:0016788">
    <property type="term" value="F:hydrolase activity, acting on ester bonds"/>
    <property type="evidence" value="ECO:0007669"/>
    <property type="project" value="InterPro"/>
</dbReference>
<dbReference type="SUPFAM" id="SSF54060">
    <property type="entry name" value="His-Me finger endonucleases"/>
    <property type="match status" value="1"/>
</dbReference>
<dbReference type="Pfam" id="PF13392">
    <property type="entry name" value="HNH_3"/>
    <property type="match status" value="1"/>
</dbReference>
<dbReference type="InterPro" id="IPR003615">
    <property type="entry name" value="HNH_nuc"/>
</dbReference>
<keyword evidence="2" id="KW-0378">Hydrolase</keyword>
<keyword evidence="2" id="KW-0540">Nuclease</keyword>
<dbReference type="Gene3D" id="3.90.75.20">
    <property type="match status" value="1"/>
</dbReference>
<organism evidence="2 3">
    <name type="scientific">Larkinella humicola</name>
    <dbReference type="NCBI Taxonomy" id="2607654"/>
    <lineage>
        <taxon>Bacteria</taxon>
        <taxon>Pseudomonadati</taxon>
        <taxon>Bacteroidota</taxon>
        <taxon>Cytophagia</taxon>
        <taxon>Cytophagales</taxon>
        <taxon>Spirosomataceae</taxon>
        <taxon>Larkinella</taxon>
    </lineage>
</organism>
<proteinExistence type="predicted"/>
<evidence type="ECO:0000313" key="3">
    <source>
        <dbReference type="Proteomes" id="UP000326344"/>
    </source>
</evidence>
<dbReference type="RefSeq" id="WP_150875393.1">
    <property type="nucleotide sequence ID" value="NZ_VTWS01000001.1"/>
</dbReference>
<feature type="domain" description="HNH nuclease" evidence="1">
    <location>
        <begin position="60"/>
        <end position="110"/>
    </location>
</feature>
<gene>
    <name evidence="2" type="ORF">F0P93_05915</name>
</gene>
<protein>
    <submittedName>
        <fullName evidence="2">Endonuclease</fullName>
    </submittedName>
</protein>
<keyword evidence="3" id="KW-1185">Reference proteome</keyword>
<dbReference type="Pfam" id="PF07463">
    <property type="entry name" value="NUMOD4"/>
    <property type="match status" value="1"/>
</dbReference>
<sequence>MEEIWENIAGYEGYYQVSTMGRVRSLDRTINRRSGLPTQQKGEISKFFKRTYLYVGLSKNGKRKFRDIHRLVAETFILNPLNKPMVNHINGNKLDNRLENLEWATASENQVHSNRIGLANQKGSRNPSAKLDLAQALEIRRLTKSMSRSEIAKRFNISPRNVRSIELRETWNYEPA</sequence>
<dbReference type="Proteomes" id="UP000326344">
    <property type="component" value="Unassembled WGS sequence"/>
</dbReference>
<evidence type="ECO:0000313" key="2">
    <source>
        <dbReference type="EMBL" id="KAA9357271.1"/>
    </source>
</evidence>
<dbReference type="AlphaFoldDB" id="A0A5N1JMA2"/>
<dbReference type="GO" id="GO:0004519">
    <property type="term" value="F:endonuclease activity"/>
    <property type="evidence" value="ECO:0007669"/>
    <property type="project" value="UniProtKB-KW"/>
</dbReference>
<reference evidence="2 3" key="1">
    <citation type="submission" date="2019-09" db="EMBL/GenBank/DDBJ databases">
        <title>Genome Sequence of Larkinella sp MA1.</title>
        <authorList>
            <person name="Srinivasan S."/>
        </authorList>
    </citation>
    <scope>NUCLEOTIDE SEQUENCE [LARGE SCALE GENOMIC DNA]</scope>
    <source>
        <strain evidence="2 3">MA1</strain>
    </source>
</reference>
<dbReference type="InterPro" id="IPR044925">
    <property type="entry name" value="His-Me_finger_sf"/>
</dbReference>
<keyword evidence="2" id="KW-0255">Endonuclease</keyword>
<evidence type="ECO:0000259" key="1">
    <source>
        <dbReference type="SMART" id="SM00507"/>
    </source>
</evidence>
<dbReference type="SMART" id="SM00507">
    <property type="entry name" value="HNHc"/>
    <property type="match status" value="1"/>
</dbReference>
<name>A0A5N1JMA2_9BACT</name>
<dbReference type="EMBL" id="VTWS01000001">
    <property type="protein sequence ID" value="KAA9357271.1"/>
    <property type="molecule type" value="Genomic_DNA"/>
</dbReference>
<accession>A0A5N1JMA2</accession>
<comment type="caution">
    <text evidence="2">The sequence shown here is derived from an EMBL/GenBank/DDBJ whole genome shotgun (WGS) entry which is preliminary data.</text>
</comment>
<dbReference type="InterPro" id="IPR010902">
    <property type="entry name" value="NUMOD4"/>
</dbReference>